<accession>A0A498SLF7</accession>
<dbReference type="Proteomes" id="UP000276991">
    <property type="component" value="Unassembled WGS sequence"/>
</dbReference>
<reference evidence="1 2" key="1">
    <citation type="submission" date="2018-08" db="EMBL/GenBank/DDBJ databases">
        <authorList>
            <person name="Laetsch R D."/>
            <person name="Stevens L."/>
            <person name="Kumar S."/>
            <person name="Blaxter L. M."/>
        </authorList>
    </citation>
    <scope>NUCLEOTIDE SEQUENCE [LARGE SCALE GENOMIC DNA]</scope>
</reference>
<sequence>MRNKWDITEWHCEVHEDVGLCTVAVVWLLTGMVCLIGKGVEKEGVGNNSEEISRTKLYHQLRYVKSSSGDNKEKPIQGVLIPGHSIRSRWKAVHNA</sequence>
<organism evidence="1 2">
    <name type="scientific">Acanthocheilonema viteae</name>
    <name type="common">Filarial nematode worm</name>
    <name type="synonym">Dipetalonema viteae</name>
    <dbReference type="NCBI Taxonomy" id="6277"/>
    <lineage>
        <taxon>Eukaryota</taxon>
        <taxon>Metazoa</taxon>
        <taxon>Ecdysozoa</taxon>
        <taxon>Nematoda</taxon>
        <taxon>Chromadorea</taxon>
        <taxon>Rhabditida</taxon>
        <taxon>Spirurina</taxon>
        <taxon>Spiruromorpha</taxon>
        <taxon>Filarioidea</taxon>
        <taxon>Onchocercidae</taxon>
        <taxon>Acanthocheilonema</taxon>
    </lineage>
</organism>
<evidence type="ECO:0000313" key="1">
    <source>
        <dbReference type="EMBL" id="VBB30747.1"/>
    </source>
</evidence>
<evidence type="ECO:0000313" key="2">
    <source>
        <dbReference type="Proteomes" id="UP000276991"/>
    </source>
</evidence>
<dbReference type="AlphaFoldDB" id="A0A498SLF7"/>
<proteinExistence type="predicted"/>
<keyword evidence="2" id="KW-1185">Reference proteome</keyword>
<name>A0A498SLF7_ACAVI</name>
<protein>
    <submittedName>
        <fullName evidence="1">Uncharacterized protein</fullName>
    </submittedName>
</protein>
<dbReference type="EMBL" id="UPTC01000980">
    <property type="protein sequence ID" value="VBB30747.1"/>
    <property type="molecule type" value="Genomic_DNA"/>
</dbReference>
<gene>
    <name evidence="1" type="ORF">NAV_LOCUS5538</name>
</gene>